<reference evidence="1 2" key="1">
    <citation type="submission" date="2023-03" db="EMBL/GenBank/DDBJ databases">
        <authorList>
            <person name="Shen W."/>
            <person name="Cai J."/>
        </authorList>
    </citation>
    <scope>NUCLEOTIDE SEQUENCE [LARGE SCALE GENOMIC DNA]</scope>
    <source>
        <strain evidence="1 2">B516</strain>
    </source>
</reference>
<gene>
    <name evidence="1" type="ORF">P7I34_04345</name>
</gene>
<dbReference type="EMBL" id="JARQDZ010000002">
    <property type="protein sequence ID" value="MDT2981881.1"/>
    <property type="molecule type" value="Genomic_DNA"/>
</dbReference>
<organism evidence="1 2">
    <name type="scientific">Enterococcus casseliflavus</name>
    <name type="common">Enterococcus flavescens</name>
    <dbReference type="NCBI Taxonomy" id="37734"/>
    <lineage>
        <taxon>Bacteria</taxon>
        <taxon>Bacillati</taxon>
        <taxon>Bacillota</taxon>
        <taxon>Bacilli</taxon>
        <taxon>Lactobacillales</taxon>
        <taxon>Enterococcaceae</taxon>
        <taxon>Enterococcus</taxon>
    </lineage>
</organism>
<accession>A0ABD5FHW3</accession>
<sequence>MRIAFHFLDLTDQSFKKVYFREWNGRNPVFCASRKFAKEYWSEKLANEDIKKLNRAESPRARTLTVRLEE</sequence>
<evidence type="ECO:0000313" key="1">
    <source>
        <dbReference type="EMBL" id="MDT2981881.1"/>
    </source>
</evidence>
<protein>
    <submittedName>
        <fullName evidence="1">Uncharacterized protein</fullName>
    </submittedName>
</protein>
<dbReference type="RefSeq" id="WP_311957168.1">
    <property type="nucleotide sequence ID" value="NZ_JARQDZ010000002.1"/>
</dbReference>
<evidence type="ECO:0000313" key="2">
    <source>
        <dbReference type="Proteomes" id="UP001253851"/>
    </source>
</evidence>
<comment type="caution">
    <text evidence="1">The sequence shown here is derived from an EMBL/GenBank/DDBJ whole genome shotgun (WGS) entry which is preliminary data.</text>
</comment>
<dbReference type="Proteomes" id="UP001253851">
    <property type="component" value="Unassembled WGS sequence"/>
</dbReference>
<dbReference type="AlphaFoldDB" id="A0ABD5FHW3"/>
<proteinExistence type="predicted"/>
<name>A0ABD5FHW3_ENTCA</name>